<evidence type="ECO:0000256" key="6">
    <source>
        <dbReference type="ARBA" id="ARBA00023002"/>
    </source>
</evidence>
<dbReference type="InterPro" id="IPR000172">
    <property type="entry name" value="GMC_OxRdtase_N"/>
</dbReference>
<dbReference type="Gene3D" id="3.50.50.60">
    <property type="entry name" value="FAD/NAD(P)-binding domain"/>
    <property type="match status" value="3"/>
</dbReference>
<organism evidence="18 19">
    <name type="scientific">Archangium minus</name>
    <dbReference type="NCBI Taxonomy" id="83450"/>
    <lineage>
        <taxon>Bacteria</taxon>
        <taxon>Pseudomonadati</taxon>
        <taxon>Myxococcota</taxon>
        <taxon>Myxococcia</taxon>
        <taxon>Myxococcales</taxon>
        <taxon>Cystobacterineae</taxon>
        <taxon>Archangiaceae</taxon>
        <taxon>Archangium</taxon>
    </lineage>
</organism>
<keyword evidence="5" id="KW-0274">FAD</keyword>
<comment type="cofactor">
    <cofactor evidence="1">
        <name>FAD</name>
        <dbReference type="ChEBI" id="CHEBI:57692"/>
    </cofactor>
</comment>
<keyword evidence="8" id="KW-1207">Sterol metabolism</keyword>
<keyword evidence="7" id="KW-0443">Lipid metabolism</keyword>
<dbReference type="InterPro" id="IPR029058">
    <property type="entry name" value="AB_hydrolase_fold"/>
</dbReference>
<evidence type="ECO:0000256" key="15">
    <source>
        <dbReference type="ARBA" id="ARBA00049778"/>
    </source>
</evidence>
<dbReference type="InterPro" id="IPR007867">
    <property type="entry name" value="GMC_OxRtase_C"/>
</dbReference>
<dbReference type="Proteomes" id="UP001611383">
    <property type="component" value="Chromosome"/>
</dbReference>
<evidence type="ECO:0000256" key="10">
    <source>
        <dbReference type="ARBA" id="ARBA00023235"/>
    </source>
</evidence>
<reference evidence="18 19" key="1">
    <citation type="submission" date="2019-08" db="EMBL/GenBank/DDBJ databases">
        <title>Archangium and Cystobacter genomes.</title>
        <authorList>
            <person name="Chen I.-C.K."/>
            <person name="Wielgoss S."/>
        </authorList>
    </citation>
    <scope>NUCLEOTIDE SEQUENCE [LARGE SCALE GENOMIC DNA]</scope>
    <source>
        <strain evidence="18 19">Cbm 6</strain>
    </source>
</reference>
<evidence type="ECO:0000256" key="4">
    <source>
        <dbReference type="ARBA" id="ARBA00022630"/>
    </source>
</evidence>
<evidence type="ECO:0000256" key="3">
    <source>
        <dbReference type="ARBA" id="ARBA00022548"/>
    </source>
</evidence>
<evidence type="ECO:0000256" key="2">
    <source>
        <dbReference type="ARBA" id="ARBA00010790"/>
    </source>
</evidence>
<evidence type="ECO:0000256" key="12">
    <source>
        <dbReference type="ARBA" id="ARBA00049645"/>
    </source>
</evidence>
<evidence type="ECO:0000256" key="9">
    <source>
        <dbReference type="ARBA" id="ARBA00023221"/>
    </source>
</evidence>
<evidence type="ECO:0000259" key="17">
    <source>
        <dbReference type="Pfam" id="PF05199"/>
    </source>
</evidence>
<feature type="domain" description="Glucose-methanol-choline oxidoreductase N-terminal" evidence="16">
    <location>
        <begin position="90"/>
        <end position="288"/>
    </location>
</feature>
<keyword evidence="19" id="KW-1185">Reference proteome</keyword>
<comment type="similarity">
    <text evidence="2">Belongs to the GMC oxidoreductase family.</text>
</comment>
<feature type="domain" description="Glucose-methanol-choline oxidoreductase C-terminal" evidence="17">
    <location>
        <begin position="479"/>
        <end position="544"/>
    </location>
</feature>
<keyword evidence="6" id="KW-0560">Oxidoreductase</keyword>
<dbReference type="PANTHER" id="PTHR47470">
    <property type="entry name" value="CHOLESTEROL OXIDASE"/>
    <property type="match status" value="1"/>
</dbReference>
<evidence type="ECO:0000256" key="14">
    <source>
        <dbReference type="ARBA" id="ARBA00049744"/>
    </source>
</evidence>
<evidence type="ECO:0000256" key="5">
    <source>
        <dbReference type="ARBA" id="ARBA00022827"/>
    </source>
</evidence>
<dbReference type="EC" id="5.3.3.1" evidence="11"/>
<dbReference type="Pfam" id="PF05199">
    <property type="entry name" value="GMC_oxred_C"/>
    <property type="match status" value="1"/>
</dbReference>
<evidence type="ECO:0000256" key="7">
    <source>
        <dbReference type="ARBA" id="ARBA00023098"/>
    </source>
</evidence>
<evidence type="ECO:0000256" key="11">
    <source>
        <dbReference type="ARBA" id="ARBA00038856"/>
    </source>
</evidence>
<dbReference type="InterPro" id="IPR052542">
    <property type="entry name" value="Cholesterol_Oxidase"/>
</dbReference>
<proteinExistence type="inferred from homology"/>
<dbReference type="Gene3D" id="3.40.50.1820">
    <property type="entry name" value="alpha/beta hydrolase"/>
    <property type="match status" value="1"/>
</dbReference>
<accession>A0ABY9WX69</accession>
<dbReference type="SUPFAM" id="SSF53474">
    <property type="entry name" value="alpha/beta-Hydrolases"/>
    <property type="match status" value="1"/>
</dbReference>
<sequence>MNRISSSIEDIQGHYTVVVVGSGYGGAITASRLARAGQKVCVLERGREFQPGEFPDTPLEATAELQIEKPEGRTGPRSALFNLHLGHDINVLVGCGLGGTSLINANVSIRPDPRVFEDSSWPAALRSEGMKRLEHGFNLAERMLGAKPYPDTLPALPKLKALQKSAEAMGQKFYRPAINVTFQDGVNEAGVVQKGCNLCGDCCSGCNNGSKNTVLMNYLPDAKRHGAEVFTTVDVRYIERAQDGRWRIHYQVLGTGREAFEAPTLFVTAELVILAAGTLGSTEILMRSRARGLKMSERLGRAFSGNGDVLGFGYNTEQEIHGIGSGNLPAKDLPPVGPCISGIVDMRDTPELRDGMILEEGSIPGALGEILPAAFEAVADLHGLNTAPDQHLAQKAREADTLVHGPRHGAMLNTQTYLVMAHDGADGRMELVNDRLQVLWPGVGTKAIFQQVDARMTEATRALKGIGVRNPLWNKMHGNRLISVHPLGGCVMADSAEAGVVDHTGRVFSSEQGSEAYDGLYVCDGSIVPTSLGVNPLLTISALAERCAMIISEERGWQIDYSYKGPISELPVPVTPGIRFTERMKGHLALEGGKATRPEEFEAAEQRGAQEGSTFEFVLTIVSNDVDKLIDEPEHEARMMGTVNAPALSPHPLTVTDGTFNLFVEDRESVETRLMKYSMRLTAQDGRTFFFYGYKVVREGPIWQVWHDTSTLYITLHEGVNDTGPVVGKGVLRIAPEDFIKQLGTLEVSNAKNPEERLAATVRFGRYFAGVVYDYYGGAVGKGTLLDPNAPPRKKRPLRAPAPKLFPFKARDGVELLLTRYQAGTKGPVILSHGLGVSSRIFSIDTIETNLLEYLCANGYDVWLLDYRSSILVPAANTQYSADDVAMKDYPAAVAKVLEVTGVPSVQMVAHCYGATTFSMALLGGLQGVRSAVCSQISTEFVVPKLVELKAGLHTPNLLERLGIKSMTAYTDSKAEWMSRLYNQAVELYPVDADEECDNPVCHRITFMYSLLYEHAQLNQATHAALHEMFGVATIKAFDGLADMIRAGHIVDAREKDTYRPHLKRMALPIRFIHGERNGCFLPESTQRTYEALVKANGPALYSRRLIPEYGHIDCIFGKNAARDVFPHILEHLEATQKV</sequence>
<comment type="pathway">
    <text evidence="12">Steroid metabolism; cholesterol degradation.</text>
</comment>
<dbReference type="Pfam" id="PF00732">
    <property type="entry name" value="GMC_oxred_N"/>
    <property type="match status" value="1"/>
</dbReference>
<evidence type="ECO:0000313" key="19">
    <source>
        <dbReference type="Proteomes" id="UP001611383"/>
    </source>
</evidence>
<evidence type="ECO:0000256" key="1">
    <source>
        <dbReference type="ARBA" id="ARBA00001974"/>
    </source>
</evidence>
<dbReference type="EC" id="1.1.3.6" evidence="13"/>
<evidence type="ECO:0000256" key="13">
    <source>
        <dbReference type="ARBA" id="ARBA00049723"/>
    </source>
</evidence>
<dbReference type="InterPro" id="IPR036188">
    <property type="entry name" value="FAD/NAD-bd_sf"/>
</dbReference>
<keyword evidence="3" id="KW-0153">Cholesterol metabolism</keyword>
<gene>
    <name evidence="18" type="ORF">F0U60_29225</name>
</gene>
<name>A0ABY9WX69_9BACT</name>
<protein>
    <recommendedName>
        <fullName evidence="14">Cholesterol oxidase</fullName>
        <ecNumber evidence="13">1.1.3.6</ecNumber>
        <ecNumber evidence="11">5.3.3.1</ecNumber>
    </recommendedName>
    <alternativeName>
        <fullName evidence="15">Cholesterol isomerase</fullName>
    </alternativeName>
</protein>
<evidence type="ECO:0000256" key="8">
    <source>
        <dbReference type="ARBA" id="ARBA00023166"/>
    </source>
</evidence>
<keyword evidence="4" id="KW-0285">Flavoprotein</keyword>
<keyword evidence="9" id="KW-0753">Steroid metabolism</keyword>
<dbReference type="SUPFAM" id="SSF51905">
    <property type="entry name" value="FAD/NAD(P)-binding domain"/>
    <property type="match status" value="1"/>
</dbReference>
<dbReference type="EMBL" id="CP043494">
    <property type="protein sequence ID" value="WNG47756.1"/>
    <property type="molecule type" value="Genomic_DNA"/>
</dbReference>
<evidence type="ECO:0000313" key="18">
    <source>
        <dbReference type="EMBL" id="WNG47756.1"/>
    </source>
</evidence>
<dbReference type="PANTHER" id="PTHR47470:SF1">
    <property type="entry name" value="FAD-DEPENDENT OXIDOREDUCTASE 2 FAD BINDING DOMAIN-CONTAINING PROTEIN"/>
    <property type="match status" value="1"/>
</dbReference>
<evidence type="ECO:0000259" key="16">
    <source>
        <dbReference type="Pfam" id="PF00732"/>
    </source>
</evidence>
<keyword evidence="10" id="KW-0413">Isomerase</keyword>
<dbReference type="RefSeq" id="WP_395804458.1">
    <property type="nucleotide sequence ID" value="NZ_CP043494.1"/>
</dbReference>